<accession>A0AAE1YQ19</accession>
<organism evidence="2 3">
    <name type="scientific">Sesamum alatum</name>
    <dbReference type="NCBI Taxonomy" id="300844"/>
    <lineage>
        <taxon>Eukaryota</taxon>
        <taxon>Viridiplantae</taxon>
        <taxon>Streptophyta</taxon>
        <taxon>Embryophyta</taxon>
        <taxon>Tracheophyta</taxon>
        <taxon>Spermatophyta</taxon>
        <taxon>Magnoliopsida</taxon>
        <taxon>eudicotyledons</taxon>
        <taxon>Gunneridae</taxon>
        <taxon>Pentapetalae</taxon>
        <taxon>asterids</taxon>
        <taxon>lamiids</taxon>
        <taxon>Lamiales</taxon>
        <taxon>Pedaliaceae</taxon>
        <taxon>Sesamum</taxon>
    </lineage>
</organism>
<sequence length="218" mass="25016">MPWLSRPHTLQLIFSLRSMPGDSKVAALLKGKEWDADQITSEFHPLDTECILSMPLPTGDNRDTIIWHYEKIGKFSVRSAYNLACGLLERASSGHSGHGSSFIWRTKLPPKVQLFAWWSSTNALPTINNLQRRRMEAVSDLPWSTIESRTTSPEDWFRSVSPDLDSSEYAMFLLLFWSLWFCRNRKAFKGGPVHAHEVVGMAQRQWWTITERPPDEPG</sequence>
<evidence type="ECO:0000313" key="2">
    <source>
        <dbReference type="EMBL" id="KAK4434474.1"/>
    </source>
</evidence>
<keyword evidence="3" id="KW-1185">Reference proteome</keyword>
<reference evidence="2" key="1">
    <citation type="submission" date="2020-06" db="EMBL/GenBank/DDBJ databases">
        <authorList>
            <person name="Li T."/>
            <person name="Hu X."/>
            <person name="Zhang T."/>
            <person name="Song X."/>
            <person name="Zhang H."/>
            <person name="Dai N."/>
            <person name="Sheng W."/>
            <person name="Hou X."/>
            <person name="Wei L."/>
        </authorList>
    </citation>
    <scope>NUCLEOTIDE SEQUENCE</scope>
    <source>
        <strain evidence="2">3651</strain>
        <tissue evidence="2">Leaf</tissue>
    </source>
</reference>
<proteinExistence type="predicted"/>
<evidence type="ECO:0000313" key="3">
    <source>
        <dbReference type="Proteomes" id="UP001293254"/>
    </source>
</evidence>
<dbReference type="AlphaFoldDB" id="A0AAE1YQ19"/>
<dbReference type="EMBL" id="JACGWO010000002">
    <property type="protein sequence ID" value="KAK4434474.1"/>
    <property type="molecule type" value="Genomic_DNA"/>
</dbReference>
<name>A0AAE1YQ19_9LAMI</name>
<evidence type="ECO:0000259" key="1">
    <source>
        <dbReference type="Pfam" id="PF13966"/>
    </source>
</evidence>
<gene>
    <name evidence="2" type="ORF">Salat_0610200</name>
</gene>
<dbReference type="Proteomes" id="UP001293254">
    <property type="component" value="Unassembled WGS sequence"/>
</dbReference>
<protein>
    <recommendedName>
        <fullName evidence="1">Reverse transcriptase zinc-binding domain-containing protein</fullName>
    </recommendedName>
</protein>
<dbReference type="Pfam" id="PF13966">
    <property type="entry name" value="zf-RVT"/>
    <property type="match status" value="1"/>
</dbReference>
<feature type="domain" description="Reverse transcriptase zinc-binding" evidence="1">
    <location>
        <begin position="75"/>
        <end position="138"/>
    </location>
</feature>
<dbReference type="InterPro" id="IPR026960">
    <property type="entry name" value="RVT-Znf"/>
</dbReference>
<comment type="caution">
    <text evidence="2">The sequence shown here is derived from an EMBL/GenBank/DDBJ whole genome shotgun (WGS) entry which is preliminary data.</text>
</comment>
<reference evidence="2" key="2">
    <citation type="journal article" date="2024" name="Plant">
        <title>Genomic evolution and insights into agronomic trait innovations of Sesamum species.</title>
        <authorList>
            <person name="Miao H."/>
            <person name="Wang L."/>
            <person name="Qu L."/>
            <person name="Liu H."/>
            <person name="Sun Y."/>
            <person name="Le M."/>
            <person name="Wang Q."/>
            <person name="Wei S."/>
            <person name="Zheng Y."/>
            <person name="Lin W."/>
            <person name="Duan Y."/>
            <person name="Cao H."/>
            <person name="Xiong S."/>
            <person name="Wang X."/>
            <person name="Wei L."/>
            <person name="Li C."/>
            <person name="Ma Q."/>
            <person name="Ju M."/>
            <person name="Zhao R."/>
            <person name="Li G."/>
            <person name="Mu C."/>
            <person name="Tian Q."/>
            <person name="Mei H."/>
            <person name="Zhang T."/>
            <person name="Gao T."/>
            <person name="Zhang H."/>
        </authorList>
    </citation>
    <scope>NUCLEOTIDE SEQUENCE</scope>
    <source>
        <strain evidence="2">3651</strain>
    </source>
</reference>